<dbReference type="Pfam" id="PF03544">
    <property type="entry name" value="TonB_C"/>
    <property type="match status" value="1"/>
</dbReference>
<dbReference type="InterPro" id="IPR051045">
    <property type="entry name" value="TonB-dependent_transducer"/>
</dbReference>
<evidence type="ECO:0000256" key="2">
    <source>
        <dbReference type="ARBA" id="ARBA00006555"/>
    </source>
</evidence>
<organism evidence="11 12">
    <name type="scientific">Hymenobacter amundsenii</name>
    <dbReference type="NCBI Taxonomy" id="2006685"/>
    <lineage>
        <taxon>Bacteria</taxon>
        <taxon>Pseudomonadati</taxon>
        <taxon>Bacteroidota</taxon>
        <taxon>Cytophagia</taxon>
        <taxon>Cytophagales</taxon>
        <taxon>Hymenobacteraceae</taxon>
        <taxon>Hymenobacter</taxon>
    </lineage>
</organism>
<dbReference type="SUPFAM" id="SSF74653">
    <property type="entry name" value="TolA/TonB C-terminal domain"/>
    <property type="match status" value="1"/>
</dbReference>
<evidence type="ECO:0000259" key="10">
    <source>
        <dbReference type="PROSITE" id="PS52015"/>
    </source>
</evidence>
<gene>
    <name evidence="11" type="ORF">CDA63_06295</name>
</gene>
<reference evidence="11 12" key="1">
    <citation type="submission" date="2017-06" db="EMBL/GenBank/DDBJ databases">
        <title>Hymenobacter amundsenii sp. nov. isolated from regoliths in Antarctica.</title>
        <authorList>
            <person name="Sedlacek I."/>
            <person name="Kralova S."/>
            <person name="Pantucek R."/>
            <person name="Svec P."/>
            <person name="Holochova P."/>
            <person name="Stankova E."/>
            <person name="Vrbovska V."/>
            <person name="Busse H.-J."/>
        </authorList>
    </citation>
    <scope>NUCLEOTIDE SEQUENCE [LARGE SCALE GENOMIC DNA]</scope>
    <source>
        <strain evidence="11 12">CCM 8682</strain>
    </source>
</reference>
<dbReference type="OrthoDB" id="881712at2"/>
<dbReference type="InterPro" id="IPR006260">
    <property type="entry name" value="TonB/TolA_C"/>
</dbReference>
<evidence type="ECO:0000313" key="12">
    <source>
        <dbReference type="Proteomes" id="UP000197277"/>
    </source>
</evidence>
<keyword evidence="7" id="KW-0653">Protein transport</keyword>
<keyword evidence="3" id="KW-0813">Transport</keyword>
<keyword evidence="12" id="KW-1185">Reference proteome</keyword>
<evidence type="ECO:0000256" key="6">
    <source>
        <dbReference type="ARBA" id="ARBA00022692"/>
    </source>
</evidence>
<keyword evidence="6" id="KW-0812">Transmembrane</keyword>
<evidence type="ECO:0000256" key="8">
    <source>
        <dbReference type="ARBA" id="ARBA00022989"/>
    </source>
</evidence>
<evidence type="ECO:0000256" key="1">
    <source>
        <dbReference type="ARBA" id="ARBA00004383"/>
    </source>
</evidence>
<dbReference type="PANTHER" id="PTHR33446:SF2">
    <property type="entry name" value="PROTEIN TONB"/>
    <property type="match status" value="1"/>
</dbReference>
<dbReference type="PROSITE" id="PS52015">
    <property type="entry name" value="TONB_CTD"/>
    <property type="match status" value="1"/>
</dbReference>
<dbReference type="EMBL" id="NIRR01000006">
    <property type="protein sequence ID" value="OWP64070.1"/>
    <property type="molecule type" value="Genomic_DNA"/>
</dbReference>
<dbReference type="GO" id="GO:0098797">
    <property type="term" value="C:plasma membrane protein complex"/>
    <property type="evidence" value="ECO:0007669"/>
    <property type="project" value="TreeGrafter"/>
</dbReference>
<evidence type="ECO:0000313" key="11">
    <source>
        <dbReference type="EMBL" id="OWP64070.1"/>
    </source>
</evidence>
<evidence type="ECO:0000256" key="5">
    <source>
        <dbReference type="ARBA" id="ARBA00022519"/>
    </source>
</evidence>
<keyword evidence="8" id="KW-1133">Transmembrane helix</keyword>
<feature type="domain" description="TonB C-terminal" evidence="10">
    <location>
        <begin position="67"/>
        <end position="158"/>
    </location>
</feature>
<dbReference type="GO" id="GO:0015031">
    <property type="term" value="P:protein transport"/>
    <property type="evidence" value="ECO:0007669"/>
    <property type="project" value="UniProtKB-KW"/>
</dbReference>
<dbReference type="AlphaFoldDB" id="A0A246FMW4"/>
<dbReference type="Proteomes" id="UP000197277">
    <property type="component" value="Unassembled WGS sequence"/>
</dbReference>
<protein>
    <recommendedName>
        <fullName evidence="10">TonB C-terminal domain-containing protein</fullName>
    </recommendedName>
</protein>
<evidence type="ECO:0000256" key="4">
    <source>
        <dbReference type="ARBA" id="ARBA00022475"/>
    </source>
</evidence>
<keyword evidence="4" id="KW-1003">Cell membrane</keyword>
<name>A0A246FMW4_9BACT</name>
<comment type="similarity">
    <text evidence="2">Belongs to the TonB family.</text>
</comment>
<evidence type="ECO:0000256" key="7">
    <source>
        <dbReference type="ARBA" id="ARBA00022927"/>
    </source>
</evidence>
<dbReference type="GO" id="GO:0031992">
    <property type="term" value="F:energy transducer activity"/>
    <property type="evidence" value="ECO:0007669"/>
    <property type="project" value="TreeGrafter"/>
</dbReference>
<evidence type="ECO:0000256" key="3">
    <source>
        <dbReference type="ARBA" id="ARBA00022448"/>
    </source>
</evidence>
<proteinExistence type="inferred from homology"/>
<dbReference type="RefSeq" id="WP_088463601.1">
    <property type="nucleotide sequence ID" value="NZ_NIRR01000006.1"/>
</dbReference>
<dbReference type="Gene3D" id="3.30.1150.10">
    <property type="match status" value="1"/>
</dbReference>
<sequence length="158" mass="16914">MLLLLLLPGLPAVAQSSYNRWEALPVAAPPPSTKGHQDSLRRAELWAKSPLVKRGISQPTRNELAAAKATGYAHFVGNNIKWPIEALKAQTEGVITLRLAVDEAGNVLSAQVVGSTVPAGAVGEAALQEEARRVFRQLRFEPAAGATEEEVKVSFIVQ</sequence>
<dbReference type="GO" id="GO:0055085">
    <property type="term" value="P:transmembrane transport"/>
    <property type="evidence" value="ECO:0007669"/>
    <property type="project" value="InterPro"/>
</dbReference>
<comment type="subcellular location">
    <subcellularLocation>
        <location evidence="1">Cell inner membrane</location>
        <topology evidence="1">Single-pass membrane protein</topology>
        <orientation evidence="1">Periplasmic side</orientation>
    </subcellularLocation>
</comment>
<keyword evidence="9" id="KW-0472">Membrane</keyword>
<dbReference type="InterPro" id="IPR037682">
    <property type="entry name" value="TonB_C"/>
</dbReference>
<evidence type="ECO:0000256" key="9">
    <source>
        <dbReference type="ARBA" id="ARBA00023136"/>
    </source>
</evidence>
<accession>A0A246FMW4</accession>
<dbReference type="PANTHER" id="PTHR33446">
    <property type="entry name" value="PROTEIN TONB-RELATED"/>
    <property type="match status" value="1"/>
</dbReference>
<comment type="caution">
    <text evidence="11">The sequence shown here is derived from an EMBL/GenBank/DDBJ whole genome shotgun (WGS) entry which is preliminary data.</text>
</comment>
<keyword evidence="5" id="KW-0997">Cell inner membrane</keyword>
<dbReference type="NCBIfam" id="TIGR01352">
    <property type="entry name" value="tonB_Cterm"/>
    <property type="match status" value="1"/>
</dbReference>